<reference evidence="13" key="1">
    <citation type="submission" date="2018-03" db="EMBL/GenBank/DDBJ databases">
        <authorList>
            <person name="Navarro De La Torre S."/>
        </authorList>
    </citation>
    <scope>NUCLEOTIDE SEQUENCE [LARGE SCALE GENOMIC DNA]</scope>
    <source>
        <strain evidence="13">EAod3</strain>
    </source>
</reference>
<feature type="transmembrane region" description="Helical" evidence="9">
    <location>
        <begin position="131"/>
        <end position="149"/>
    </location>
</feature>
<sequence length="197" mass="21663">MGIITALGRFNRALERVLNAVLLMLLAAFILLIIYQIASRNLPMLPAAYATEELSRFAFQWMIMLGTALGVLHADHFVLEAFARKSAMGRFTRVLRDLACLSVGVIFIVFGQTFAASGFNRIASASQLPMVVTYSAFLVCGILIVLFSLQRLLLGATQGFDAMERELDTPSDIEETAPPTNKIDTPSTNQSQQETRS</sequence>
<evidence type="ECO:0000313" key="12">
    <source>
        <dbReference type="EMBL" id="SPJ32801.1"/>
    </source>
</evidence>
<keyword evidence="2 9" id="KW-0813">Transport</keyword>
<feature type="transmembrane region" description="Helical" evidence="9">
    <location>
        <begin position="17"/>
        <end position="38"/>
    </location>
</feature>
<feature type="region of interest" description="Disordered" evidence="10">
    <location>
        <begin position="167"/>
        <end position="197"/>
    </location>
</feature>
<evidence type="ECO:0000256" key="2">
    <source>
        <dbReference type="ARBA" id="ARBA00022448"/>
    </source>
</evidence>
<evidence type="ECO:0000259" key="11">
    <source>
        <dbReference type="Pfam" id="PF04290"/>
    </source>
</evidence>
<evidence type="ECO:0000256" key="4">
    <source>
        <dbReference type="ARBA" id="ARBA00022519"/>
    </source>
</evidence>
<comment type="similarity">
    <text evidence="8 9">Belongs to the TRAP transporter small permease family.</text>
</comment>
<dbReference type="InterPro" id="IPR055348">
    <property type="entry name" value="DctQ"/>
</dbReference>
<dbReference type="Pfam" id="PF04290">
    <property type="entry name" value="DctQ"/>
    <property type="match status" value="1"/>
</dbReference>
<evidence type="ECO:0000256" key="3">
    <source>
        <dbReference type="ARBA" id="ARBA00022475"/>
    </source>
</evidence>
<dbReference type="PANTHER" id="PTHR35011">
    <property type="entry name" value="2,3-DIKETO-L-GULONATE TRAP TRANSPORTER SMALL PERMEASE PROTEIN YIAM"/>
    <property type="match status" value="1"/>
</dbReference>
<keyword evidence="4 9" id="KW-0997">Cell inner membrane</keyword>
<dbReference type="OrthoDB" id="4964541at2"/>
<protein>
    <recommendedName>
        <fullName evidence="9">TRAP transporter small permease protein</fullName>
    </recommendedName>
</protein>
<feature type="transmembrane region" description="Helical" evidence="9">
    <location>
        <begin position="58"/>
        <end position="78"/>
    </location>
</feature>
<keyword evidence="13" id="KW-1185">Reference proteome</keyword>
<dbReference type="GO" id="GO:0005886">
    <property type="term" value="C:plasma membrane"/>
    <property type="evidence" value="ECO:0007669"/>
    <property type="project" value="UniProtKB-SubCell"/>
</dbReference>
<feature type="domain" description="Tripartite ATP-independent periplasmic transporters DctQ component" evidence="11">
    <location>
        <begin position="30"/>
        <end position="155"/>
    </location>
</feature>
<feature type="transmembrane region" description="Helical" evidence="9">
    <location>
        <begin position="98"/>
        <end position="119"/>
    </location>
</feature>
<gene>
    <name evidence="12" type="ORF">KSP9073_00802</name>
</gene>
<evidence type="ECO:0000313" key="13">
    <source>
        <dbReference type="Proteomes" id="UP000244934"/>
    </source>
</evidence>
<evidence type="ECO:0000256" key="8">
    <source>
        <dbReference type="ARBA" id="ARBA00038436"/>
    </source>
</evidence>
<evidence type="ECO:0000256" key="9">
    <source>
        <dbReference type="RuleBase" id="RU369079"/>
    </source>
</evidence>
<dbReference type="Proteomes" id="UP000244934">
    <property type="component" value="Unassembled WGS sequence"/>
</dbReference>
<comment type="function">
    <text evidence="9">Part of the tripartite ATP-independent periplasmic (TRAP) transport system.</text>
</comment>
<evidence type="ECO:0000256" key="1">
    <source>
        <dbReference type="ARBA" id="ARBA00004429"/>
    </source>
</evidence>
<accession>A0A2R8CIU6</accession>
<comment type="subcellular location">
    <subcellularLocation>
        <location evidence="1 9">Cell inner membrane</location>
        <topology evidence="1 9">Multi-pass membrane protein</topology>
    </subcellularLocation>
</comment>
<dbReference type="GO" id="GO:0022857">
    <property type="term" value="F:transmembrane transporter activity"/>
    <property type="evidence" value="ECO:0007669"/>
    <property type="project" value="UniProtKB-UniRule"/>
</dbReference>
<dbReference type="InterPro" id="IPR007387">
    <property type="entry name" value="TRAP_DctQ"/>
</dbReference>
<comment type="subunit">
    <text evidence="9">The complex comprises the extracytoplasmic solute receptor protein and the two transmembrane proteins.</text>
</comment>
<name>A0A2R8CIU6_9GAMM</name>
<dbReference type="EMBL" id="ONZI01000001">
    <property type="protein sequence ID" value="SPJ32801.1"/>
    <property type="molecule type" value="Genomic_DNA"/>
</dbReference>
<dbReference type="GO" id="GO:0015740">
    <property type="term" value="P:C4-dicarboxylate transport"/>
    <property type="evidence" value="ECO:0007669"/>
    <property type="project" value="TreeGrafter"/>
</dbReference>
<keyword evidence="6 9" id="KW-1133">Transmembrane helix</keyword>
<organism evidence="12 13">
    <name type="scientific">Kushneria phyllosphaerae</name>
    <dbReference type="NCBI Taxonomy" id="2100822"/>
    <lineage>
        <taxon>Bacteria</taxon>
        <taxon>Pseudomonadati</taxon>
        <taxon>Pseudomonadota</taxon>
        <taxon>Gammaproteobacteria</taxon>
        <taxon>Oceanospirillales</taxon>
        <taxon>Halomonadaceae</taxon>
        <taxon>Kushneria</taxon>
    </lineage>
</organism>
<dbReference type="RefSeq" id="WP_108841610.1">
    <property type="nucleotide sequence ID" value="NZ_ONZI01000001.1"/>
</dbReference>
<proteinExistence type="inferred from homology"/>
<dbReference type="AlphaFoldDB" id="A0A2R8CIU6"/>
<evidence type="ECO:0000256" key="6">
    <source>
        <dbReference type="ARBA" id="ARBA00022989"/>
    </source>
</evidence>
<feature type="compositionally biased region" description="Polar residues" evidence="10">
    <location>
        <begin position="178"/>
        <end position="197"/>
    </location>
</feature>
<keyword evidence="5 9" id="KW-0812">Transmembrane</keyword>
<keyword evidence="7 9" id="KW-0472">Membrane</keyword>
<evidence type="ECO:0000256" key="7">
    <source>
        <dbReference type="ARBA" id="ARBA00023136"/>
    </source>
</evidence>
<keyword evidence="3" id="KW-1003">Cell membrane</keyword>
<evidence type="ECO:0000256" key="5">
    <source>
        <dbReference type="ARBA" id="ARBA00022692"/>
    </source>
</evidence>
<dbReference type="PANTHER" id="PTHR35011:SF2">
    <property type="entry name" value="2,3-DIKETO-L-GULONATE TRAP TRANSPORTER SMALL PERMEASE PROTEIN YIAM"/>
    <property type="match status" value="1"/>
</dbReference>
<evidence type="ECO:0000256" key="10">
    <source>
        <dbReference type="SAM" id="MobiDB-lite"/>
    </source>
</evidence>